<evidence type="ECO:0000256" key="3">
    <source>
        <dbReference type="ARBA" id="ARBA00022737"/>
    </source>
</evidence>
<keyword evidence="1" id="KW-0343">GTPase activation</keyword>
<dbReference type="EMBL" id="CAJNON010001472">
    <property type="protein sequence ID" value="CAF1465223.1"/>
    <property type="molecule type" value="Genomic_DNA"/>
</dbReference>
<keyword evidence="2" id="KW-0433">Leucine-rich repeat</keyword>
<dbReference type="CDD" id="cd09917">
    <property type="entry name" value="F-box_SF"/>
    <property type="match status" value="1"/>
</dbReference>
<evidence type="ECO:0000256" key="1">
    <source>
        <dbReference type="ARBA" id="ARBA00022468"/>
    </source>
</evidence>
<dbReference type="GO" id="GO:0005634">
    <property type="term" value="C:nucleus"/>
    <property type="evidence" value="ECO:0007669"/>
    <property type="project" value="TreeGrafter"/>
</dbReference>
<dbReference type="PANTHER" id="PTHR24113:SF12">
    <property type="entry name" value="RAN GTPASE-ACTIVATING PROTEIN 1"/>
    <property type="match status" value="1"/>
</dbReference>
<evidence type="ECO:0000313" key="5">
    <source>
        <dbReference type="EMBL" id="CAF1465223.1"/>
    </source>
</evidence>
<comment type="caution">
    <text evidence="5">The sequence shown here is derived from an EMBL/GenBank/DDBJ whole genome shotgun (WGS) entry which is preliminary data.</text>
</comment>
<name>A0A815QLW1_9BILA</name>
<evidence type="ECO:0000256" key="2">
    <source>
        <dbReference type="ARBA" id="ARBA00022614"/>
    </source>
</evidence>
<dbReference type="OrthoDB" id="8436363at2759"/>
<dbReference type="GO" id="GO:0048471">
    <property type="term" value="C:perinuclear region of cytoplasm"/>
    <property type="evidence" value="ECO:0007669"/>
    <property type="project" value="TreeGrafter"/>
</dbReference>
<reference evidence="5" key="1">
    <citation type="submission" date="2021-02" db="EMBL/GenBank/DDBJ databases">
        <authorList>
            <person name="Nowell W R."/>
        </authorList>
    </citation>
    <scope>NUCLEOTIDE SEQUENCE</scope>
</reference>
<dbReference type="Pfam" id="PF13516">
    <property type="entry name" value="LRR_6"/>
    <property type="match status" value="4"/>
</dbReference>
<keyword evidence="3" id="KW-0677">Repeat</keyword>
<proteinExistence type="predicted"/>
<dbReference type="PANTHER" id="PTHR24113">
    <property type="entry name" value="RAN GTPASE-ACTIVATING PROTEIN 1"/>
    <property type="match status" value="1"/>
</dbReference>
<dbReference type="AlphaFoldDB" id="A0A815QLW1"/>
<feature type="domain" description="F-box" evidence="4">
    <location>
        <begin position="36"/>
        <end position="83"/>
    </location>
</feature>
<accession>A0A815QLW1</accession>
<organism evidence="5 6">
    <name type="scientific">Adineta steineri</name>
    <dbReference type="NCBI Taxonomy" id="433720"/>
    <lineage>
        <taxon>Eukaryota</taxon>
        <taxon>Metazoa</taxon>
        <taxon>Spiralia</taxon>
        <taxon>Gnathifera</taxon>
        <taxon>Rotifera</taxon>
        <taxon>Eurotatoria</taxon>
        <taxon>Bdelloidea</taxon>
        <taxon>Adinetida</taxon>
        <taxon>Adinetidae</taxon>
        <taxon>Adineta</taxon>
    </lineage>
</organism>
<dbReference type="PROSITE" id="PS50181">
    <property type="entry name" value="FBOX"/>
    <property type="match status" value="1"/>
</dbReference>
<dbReference type="Gene3D" id="3.80.10.10">
    <property type="entry name" value="Ribonuclease Inhibitor"/>
    <property type="match status" value="3"/>
</dbReference>
<dbReference type="Proteomes" id="UP000663891">
    <property type="component" value="Unassembled WGS sequence"/>
</dbReference>
<protein>
    <recommendedName>
        <fullName evidence="4">F-box domain-containing protein</fullName>
    </recommendedName>
</protein>
<dbReference type="SMART" id="SM00368">
    <property type="entry name" value="LRR_RI"/>
    <property type="match status" value="6"/>
</dbReference>
<dbReference type="GO" id="GO:0005829">
    <property type="term" value="C:cytosol"/>
    <property type="evidence" value="ECO:0007669"/>
    <property type="project" value="TreeGrafter"/>
</dbReference>
<dbReference type="GO" id="GO:0006913">
    <property type="term" value="P:nucleocytoplasmic transport"/>
    <property type="evidence" value="ECO:0007669"/>
    <property type="project" value="TreeGrafter"/>
</dbReference>
<dbReference type="Pfam" id="PF00646">
    <property type="entry name" value="F-box"/>
    <property type="match status" value="1"/>
</dbReference>
<dbReference type="InterPro" id="IPR027038">
    <property type="entry name" value="RanGap"/>
</dbReference>
<dbReference type="InterPro" id="IPR001611">
    <property type="entry name" value="Leu-rich_rpt"/>
</dbReference>
<dbReference type="GO" id="GO:0005096">
    <property type="term" value="F:GTPase activator activity"/>
    <property type="evidence" value="ECO:0007669"/>
    <property type="project" value="UniProtKB-KW"/>
</dbReference>
<evidence type="ECO:0000259" key="4">
    <source>
        <dbReference type="PROSITE" id="PS50181"/>
    </source>
</evidence>
<sequence>MLNNEIPGYFQQKIGIYIDFLENYLMNIQCKISISNVSLLDCPIEILHHIFDYLDTQTIFRSFRCVCNQLYATVKTYNRFQLNFTLTSQLHFDFISQFFRSENVISLIYSANCSKQSNKIDFLLTNFDIRQCTRLNSLTLLDVDKTELDRVLPLILLSIQFYHASHSVPTPSLSKAIIKWNLQQLHLINESYITTILSWPVPRPLNHLTIDTSLNRFLQTLTTLSVARNQIEHESIRHLTSTLRSNATLTALSIGENQIGDEGMRHSLHVLDLSSNQLKVSNAQYLASMLENNTTLITLNLRDNKLRSKGIEFIAGALEKNKTLATLNLWNNEIMGVGVRSLANALQKNTALTTLDLGRNRIGTDGTKYLANMLRINSTLTTLDIGSNNIAENGQQNLIDAIQINKTLTTLNLKATPLLNS</sequence>
<dbReference type="GO" id="GO:0031267">
    <property type="term" value="F:small GTPase binding"/>
    <property type="evidence" value="ECO:0007669"/>
    <property type="project" value="TreeGrafter"/>
</dbReference>
<dbReference type="InterPro" id="IPR001810">
    <property type="entry name" value="F-box_dom"/>
</dbReference>
<dbReference type="InterPro" id="IPR032675">
    <property type="entry name" value="LRR_dom_sf"/>
</dbReference>
<evidence type="ECO:0000313" key="6">
    <source>
        <dbReference type="Proteomes" id="UP000663891"/>
    </source>
</evidence>
<dbReference type="SUPFAM" id="SSF52047">
    <property type="entry name" value="RNI-like"/>
    <property type="match status" value="1"/>
</dbReference>
<gene>
    <name evidence="5" type="ORF">VCS650_LOCUS40278</name>
</gene>